<dbReference type="Proteomes" id="UP000383122">
    <property type="component" value="Unassembled WGS sequence"/>
</dbReference>
<reference evidence="4 5" key="1">
    <citation type="submission" date="2019-08" db="EMBL/GenBank/DDBJ databases">
        <authorList>
            <person name="Peeters C."/>
        </authorList>
    </citation>
    <scope>NUCLEOTIDE SEQUENCE [LARGE SCALE GENOMIC DNA]</scope>
    <source>
        <strain evidence="4 5">LMG 31117</strain>
    </source>
</reference>
<dbReference type="AlphaFoldDB" id="A0A5E5A3K7"/>
<dbReference type="InterPro" id="IPR016047">
    <property type="entry name" value="M23ase_b-sheet_dom"/>
</dbReference>
<evidence type="ECO:0000256" key="2">
    <source>
        <dbReference type="SAM" id="SignalP"/>
    </source>
</evidence>
<dbReference type="InterPro" id="IPR011055">
    <property type="entry name" value="Dup_hybrid_motif"/>
</dbReference>
<organism evidence="4 5">
    <name type="scientific">Pandoraea anapnoica</name>
    <dbReference type="NCBI Taxonomy" id="2508301"/>
    <lineage>
        <taxon>Bacteria</taxon>
        <taxon>Pseudomonadati</taxon>
        <taxon>Pseudomonadota</taxon>
        <taxon>Betaproteobacteria</taxon>
        <taxon>Burkholderiales</taxon>
        <taxon>Burkholderiaceae</taxon>
        <taxon>Pandoraea</taxon>
    </lineage>
</organism>
<protein>
    <submittedName>
        <fullName evidence="4">Peptidase</fullName>
    </submittedName>
</protein>
<dbReference type="InterPro" id="IPR050570">
    <property type="entry name" value="Cell_wall_metabolism_enzyme"/>
</dbReference>
<gene>
    <name evidence="4" type="ORF">PAN31117_02693</name>
</gene>
<dbReference type="GO" id="GO:0004222">
    <property type="term" value="F:metalloendopeptidase activity"/>
    <property type="evidence" value="ECO:0007669"/>
    <property type="project" value="TreeGrafter"/>
</dbReference>
<evidence type="ECO:0000259" key="3">
    <source>
        <dbReference type="PROSITE" id="PS51782"/>
    </source>
</evidence>
<dbReference type="PANTHER" id="PTHR21666">
    <property type="entry name" value="PEPTIDASE-RELATED"/>
    <property type="match status" value="1"/>
</dbReference>
<feature type="compositionally biased region" description="Low complexity" evidence="1">
    <location>
        <begin position="124"/>
        <end position="134"/>
    </location>
</feature>
<dbReference type="Pfam" id="PF01476">
    <property type="entry name" value="LysM"/>
    <property type="match status" value="1"/>
</dbReference>
<dbReference type="InterPro" id="IPR036779">
    <property type="entry name" value="LysM_dom_sf"/>
</dbReference>
<dbReference type="SUPFAM" id="SSF51261">
    <property type="entry name" value="Duplicated hybrid motif"/>
    <property type="match status" value="1"/>
</dbReference>
<dbReference type="CDD" id="cd00118">
    <property type="entry name" value="LysM"/>
    <property type="match status" value="1"/>
</dbReference>
<dbReference type="PANTHER" id="PTHR21666:SF270">
    <property type="entry name" value="MUREIN HYDROLASE ACTIVATOR ENVC"/>
    <property type="match status" value="1"/>
</dbReference>
<dbReference type="Gene3D" id="3.10.350.10">
    <property type="entry name" value="LysM domain"/>
    <property type="match status" value="1"/>
</dbReference>
<dbReference type="InterPro" id="IPR018392">
    <property type="entry name" value="LysM"/>
</dbReference>
<dbReference type="PROSITE" id="PS51257">
    <property type="entry name" value="PROKAR_LIPOPROTEIN"/>
    <property type="match status" value="1"/>
</dbReference>
<dbReference type="SMART" id="SM00257">
    <property type="entry name" value="LysM"/>
    <property type="match status" value="1"/>
</dbReference>
<evidence type="ECO:0000313" key="5">
    <source>
        <dbReference type="Proteomes" id="UP000383122"/>
    </source>
</evidence>
<dbReference type="EMBL" id="CABPSP010000007">
    <property type="protein sequence ID" value="VVE67698.1"/>
    <property type="molecule type" value="Genomic_DNA"/>
</dbReference>
<feature type="signal peptide" evidence="2">
    <location>
        <begin position="1"/>
        <end position="24"/>
    </location>
</feature>
<dbReference type="Gene3D" id="2.70.70.10">
    <property type="entry name" value="Glucose Permease (Domain IIA)"/>
    <property type="match status" value="1"/>
</dbReference>
<feature type="chain" id="PRO_5023006600" evidence="2">
    <location>
        <begin position="25"/>
        <end position="275"/>
    </location>
</feature>
<keyword evidence="2" id="KW-0732">Signal</keyword>
<dbReference type="CDD" id="cd12797">
    <property type="entry name" value="M23_peptidase"/>
    <property type="match status" value="1"/>
</dbReference>
<accession>A0A5E5A3K7</accession>
<dbReference type="Pfam" id="PF01551">
    <property type="entry name" value="Peptidase_M23"/>
    <property type="match status" value="1"/>
</dbReference>
<evidence type="ECO:0000313" key="4">
    <source>
        <dbReference type="EMBL" id="VVE67698.1"/>
    </source>
</evidence>
<sequence>MNLRAGFQQRVASVLLLSMLAACASRQVGAPVVDRTVGGTTTDSSLPGATAPVIDNTPVPPGFYRVKPGDRLYRIALENGQNYRDIARWNNIQNPDQIEVGQVLRVKPPAGDTGTPLPPPVASTPPTNGSSPAAVVPPPATSSSATAPSAVSSGALQLSWPAAGNIIGHFDDSKNKGVNIGGKVGDAVFAAGAGKVVYSGAGLRGYGNLVIIKHDGTFLTAYAHNSKLLVKEGDSVTRGQKIAEMGNSDADRVMLHFEVRKDGKPVDPEKYLPPR</sequence>
<feature type="region of interest" description="Disordered" evidence="1">
    <location>
        <begin position="107"/>
        <end position="148"/>
    </location>
</feature>
<dbReference type="PROSITE" id="PS51782">
    <property type="entry name" value="LYSM"/>
    <property type="match status" value="1"/>
</dbReference>
<name>A0A5E5A3K7_9BURK</name>
<evidence type="ECO:0000256" key="1">
    <source>
        <dbReference type="SAM" id="MobiDB-lite"/>
    </source>
</evidence>
<keyword evidence="5" id="KW-1185">Reference proteome</keyword>
<proteinExistence type="predicted"/>
<feature type="domain" description="LysM" evidence="3">
    <location>
        <begin position="62"/>
        <end position="106"/>
    </location>
</feature>